<dbReference type="GO" id="GO:0008170">
    <property type="term" value="F:N-methyltransferase activity"/>
    <property type="evidence" value="ECO:0007669"/>
    <property type="project" value="InterPro"/>
</dbReference>
<protein>
    <submittedName>
        <fullName evidence="6">Site-specific DNA-methyltransferase</fullName>
    </submittedName>
</protein>
<keyword evidence="3 6" id="KW-0808">Transferase</keyword>
<evidence type="ECO:0000313" key="7">
    <source>
        <dbReference type="Proteomes" id="UP000295163"/>
    </source>
</evidence>
<accession>A0A4R5YBX4</accession>
<keyword evidence="4" id="KW-0949">S-adenosyl-L-methionine</keyword>
<comment type="caution">
    <text evidence="6">The sequence shown here is derived from an EMBL/GenBank/DDBJ whole genome shotgun (WGS) entry which is preliminary data.</text>
</comment>
<dbReference type="InterPro" id="IPR002052">
    <property type="entry name" value="DNA_methylase_N6_adenine_CS"/>
</dbReference>
<dbReference type="GeneID" id="64347959"/>
<name>A0A4R5YBX4_KOCRO</name>
<dbReference type="SUPFAM" id="SSF53335">
    <property type="entry name" value="S-adenosyl-L-methionine-dependent methyltransferases"/>
    <property type="match status" value="1"/>
</dbReference>
<dbReference type="Gene3D" id="3.40.50.150">
    <property type="entry name" value="Vaccinia Virus protein VP39"/>
    <property type="match status" value="1"/>
</dbReference>
<dbReference type="InterPro" id="IPR029063">
    <property type="entry name" value="SAM-dependent_MTases_sf"/>
</dbReference>
<dbReference type="AlphaFoldDB" id="A0A4R5YBX4"/>
<dbReference type="PROSITE" id="PS00092">
    <property type="entry name" value="N6_MTASE"/>
    <property type="match status" value="1"/>
</dbReference>
<dbReference type="RefSeq" id="WP_133410589.1">
    <property type="nucleotide sequence ID" value="NZ_SMZT01000004.1"/>
</dbReference>
<evidence type="ECO:0000256" key="3">
    <source>
        <dbReference type="ARBA" id="ARBA00022679"/>
    </source>
</evidence>
<feature type="domain" description="DNA methylase N-4/N-6" evidence="5">
    <location>
        <begin position="201"/>
        <end position="525"/>
    </location>
</feature>
<evidence type="ECO:0000256" key="1">
    <source>
        <dbReference type="ARBA" id="ARBA00006594"/>
    </source>
</evidence>
<comment type="similarity">
    <text evidence="1">Belongs to the N(4)/N(6)-methyltransferase family.</text>
</comment>
<gene>
    <name evidence="6" type="ORF">E2R59_11080</name>
</gene>
<sequence length="719" mass="78684">MSTIESEPTPAPGVEVSAAATTVHVEAAPTAVSTALEGSVGAHTLEKLLAEVPDESLRAKLMEAYARAKPKRFGLVYEDHEPDAVTLPAGTPIRPGDLVRWETAGKAGRQLFQVETTGRRGLSVRPVLGTPGAGELGETVPVEDATELRVVKAWGAPVYPGLSRIGEPIGEWVPGTPEHMLIQSENLHALQALGYTHAGKVNLIYIDPPYNTGNKTWIYNDRYVVEKDAFRHSKWLAFMEHRLSQAKKLLADTGVIVVAIGDEEHHRLRMLMDEVFGSENFISDIVWQGGRKNDSRYISNGADYMLVYGKSTETMTAADIRWREQKAGIGEALAAAESIWTATGGDHEEATKQWRAWMRKFKSSGAATDAVTRFTKLDTSGRPIRTDRDLSWPGGGGPRYDVLHPTTGLPCAVPTGGWRFPDPLKMQEEIAADRIYFGPDHTTQPAGLVRLEDFSTQVAESVFIQDRNGAPKHLDTLLGSKRFPFPKDYNVLMRFIRLMAGSDAVILDFFGGSGSTMEAVIRLNAEDGGTRQAILVTNNELAAVDDAKLRKAGHLPGDDQYEAQGVCRHVTIPRLTSVVTGRRPDGTEHKYGAVAGARFSAWKLNYLDPISVEMGAQFAAIAPLLWAESGCLGPVIEEEPFTWEVTDYYGVLTSATDLGGFVESVIAKSEANPFTAWIVADTDAQWNAAARALPPQVNARRLWSHYVRSFEINVPGRSR</sequence>
<organism evidence="6 7">
    <name type="scientific">Kocuria rosea</name>
    <name type="common">Deinococcus erythromyxa</name>
    <name type="synonym">Micrococcus rubens</name>
    <dbReference type="NCBI Taxonomy" id="1275"/>
    <lineage>
        <taxon>Bacteria</taxon>
        <taxon>Bacillati</taxon>
        <taxon>Actinomycetota</taxon>
        <taxon>Actinomycetes</taxon>
        <taxon>Micrococcales</taxon>
        <taxon>Micrococcaceae</taxon>
        <taxon>Kocuria</taxon>
    </lineage>
</organism>
<reference evidence="6 7" key="1">
    <citation type="submission" date="2019-03" db="EMBL/GenBank/DDBJ databases">
        <title>Genome Sequencing and Assembly of Various Microbes Isolated from Partially Reclaimed Soil and Acid Mine Drainage (AMD) Site.</title>
        <authorList>
            <person name="Steinbock B."/>
            <person name="Bechtold R."/>
            <person name="Sevigny J.L."/>
            <person name="Thomas D."/>
            <person name="Cuthill L.R."/>
            <person name="Aveiro Johannsen E.J."/>
            <person name="Thomas K."/>
            <person name="Ghosh A."/>
        </authorList>
    </citation>
    <scope>NUCLEOTIDE SEQUENCE [LARGE SCALE GENOMIC DNA]</scope>
    <source>
        <strain evidence="6 7">S-A3</strain>
    </source>
</reference>
<dbReference type="EMBL" id="SMZT01000004">
    <property type="protein sequence ID" value="TDL42481.1"/>
    <property type="molecule type" value="Genomic_DNA"/>
</dbReference>
<dbReference type="GO" id="GO:0003677">
    <property type="term" value="F:DNA binding"/>
    <property type="evidence" value="ECO:0007669"/>
    <property type="project" value="InterPro"/>
</dbReference>
<dbReference type="GO" id="GO:0032259">
    <property type="term" value="P:methylation"/>
    <property type="evidence" value="ECO:0007669"/>
    <property type="project" value="UniProtKB-KW"/>
</dbReference>
<proteinExistence type="inferred from homology"/>
<dbReference type="InterPro" id="IPR002941">
    <property type="entry name" value="DNA_methylase_N4/N6"/>
</dbReference>
<dbReference type="Proteomes" id="UP000295163">
    <property type="component" value="Unassembled WGS sequence"/>
</dbReference>
<evidence type="ECO:0000313" key="6">
    <source>
        <dbReference type="EMBL" id="TDL42481.1"/>
    </source>
</evidence>
<dbReference type="InterPro" id="IPR002295">
    <property type="entry name" value="N4/N6-MTase_EcoPI_Mod-like"/>
</dbReference>
<evidence type="ECO:0000256" key="4">
    <source>
        <dbReference type="ARBA" id="ARBA00022691"/>
    </source>
</evidence>
<evidence type="ECO:0000259" key="5">
    <source>
        <dbReference type="Pfam" id="PF01555"/>
    </source>
</evidence>
<evidence type="ECO:0000256" key="2">
    <source>
        <dbReference type="ARBA" id="ARBA00022603"/>
    </source>
</evidence>
<dbReference type="PRINTS" id="PR00506">
    <property type="entry name" value="D21N6MTFRASE"/>
</dbReference>
<keyword evidence="2 6" id="KW-0489">Methyltransferase</keyword>
<dbReference type="Pfam" id="PF01555">
    <property type="entry name" value="N6_N4_Mtase"/>
    <property type="match status" value="1"/>
</dbReference>